<gene>
    <name evidence="1" type="ORF">RQP52_35975</name>
</gene>
<dbReference type="Proteomes" id="UP001260980">
    <property type="component" value="Unassembled WGS sequence"/>
</dbReference>
<sequence>MHTLISCVVQQQAQDKFALLLKDQRYEFFMEILRTERVPLVAMEQFIKDAIGRSEIPLQNPRLSTAMINGALLKVVVFIDLVLLPKPLQEFQDDLIHRLSWILRSGLKAKIKRMP</sequence>
<accession>A0ABU3RQR7</accession>
<organism evidence="1 2">
    <name type="scientific">Paenibacillus violae</name>
    <dbReference type="NCBI Taxonomy" id="3077234"/>
    <lineage>
        <taxon>Bacteria</taxon>
        <taxon>Bacillati</taxon>
        <taxon>Bacillota</taxon>
        <taxon>Bacilli</taxon>
        <taxon>Bacillales</taxon>
        <taxon>Paenibacillaceae</taxon>
        <taxon>Paenibacillus</taxon>
    </lineage>
</organism>
<comment type="caution">
    <text evidence="1">The sequence shown here is derived from an EMBL/GenBank/DDBJ whole genome shotgun (WGS) entry which is preliminary data.</text>
</comment>
<evidence type="ECO:0000313" key="2">
    <source>
        <dbReference type="Proteomes" id="UP001260980"/>
    </source>
</evidence>
<name>A0ABU3RQR7_9BACL</name>
<reference evidence="1 2" key="1">
    <citation type="submission" date="2023-10" db="EMBL/GenBank/DDBJ databases">
        <title>Paenibacillus strain PFR10 Genome sequencing and assembly.</title>
        <authorList>
            <person name="Kim I."/>
        </authorList>
    </citation>
    <scope>NUCLEOTIDE SEQUENCE [LARGE SCALE GENOMIC DNA]</scope>
    <source>
        <strain evidence="1 2">PFR10</strain>
    </source>
</reference>
<proteinExistence type="predicted"/>
<dbReference type="RefSeq" id="WP_315956252.1">
    <property type="nucleotide sequence ID" value="NZ_JAWCUD010000027.1"/>
</dbReference>
<protein>
    <submittedName>
        <fullName evidence="1">Uncharacterized protein</fullName>
    </submittedName>
</protein>
<evidence type="ECO:0000313" key="1">
    <source>
        <dbReference type="EMBL" id="MDU0206461.1"/>
    </source>
</evidence>
<keyword evidence="2" id="KW-1185">Reference proteome</keyword>
<dbReference type="EMBL" id="JAWCUD010000027">
    <property type="protein sequence ID" value="MDU0206461.1"/>
    <property type="molecule type" value="Genomic_DNA"/>
</dbReference>